<dbReference type="InterPro" id="IPR000045">
    <property type="entry name" value="Prepilin_IV_endopep_pep"/>
</dbReference>
<feature type="transmembrane region" description="Helical" evidence="10">
    <location>
        <begin position="187"/>
        <end position="211"/>
    </location>
</feature>
<keyword evidence="9" id="KW-0378">Hydrolase</keyword>
<accession>A0A7T2LN38</accession>
<keyword evidence="3" id="KW-1003">Cell membrane</keyword>
<dbReference type="KEGG" id="sflv:IC614_01475"/>
<organism evidence="13 14">
    <name type="scientific">Allosphingosinicella flava</name>
    <dbReference type="NCBI Taxonomy" id="2771430"/>
    <lineage>
        <taxon>Bacteria</taxon>
        <taxon>Pseudomonadati</taxon>
        <taxon>Pseudomonadota</taxon>
        <taxon>Alphaproteobacteria</taxon>
        <taxon>Sphingomonadales</taxon>
        <taxon>Sphingomonadaceae</taxon>
        <taxon>Allosphingosinicella</taxon>
    </lineage>
</organism>
<evidence type="ECO:0000256" key="4">
    <source>
        <dbReference type="ARBA" id="ARBA00022519"/>
    </source>
</evidence>
<dbReference type="Pfam" id="PF06750">
    <property type="entry name" value="A24_N_bact"/>
    <property type="match status" value="1"/>
</dbReference>
<dbReference type="Gene3D" id="1.20.120.1220">
    <property type="match status" value="1"/>
</dbReference>
<dbReference type="PANTHER" id="PTHR30487">
    <property type="entry name" value="TYPE 4 PREPILIN-LIKE PROTEINS LEADER PEPTIDE-PROCESSING ENZYME"/>
    <property type="match status" value="1"/>
</dbReference>
<keyword evidence="14" id="KW-1185">Reference proteome</keyword>
<feature type="transmembrane region" description="Helical" evidence="10">
    <location>
        <begin position="78"/>
        <end position="111"/>
    </location>
</feature>
<dbReference type="GO" id="GO:0005886">
    <property type="term" value="C:plasma membrane"/>
    <property type="evidence" value="ECO:0007669"/>
    <property type="project" value="UniProtKB-SubCell"/>
</dbReference>
<evidence type="ECO:0000313" key="14">
    <source>
        <dbReference type="Proteomes" id="UP000594873"/>
    </source>
</evidence>
<dbReference type="GO" id="GO:0006465">
    <property type="term" value="P:signal peptide processing"/>
    <property type="evidence" value="ECO:0007669"/>
    <property type="project" value="TreeGrafter"/>
</dbReference>
<dbReference type="PANTHER" id="PTHR30487:SF0">
    <property type="entry name" value="PREPILIN LEADER PEPTIDASE_N-METHYLTRANSFERASE-RELATED"/>
    <property type="match status" value="1"/>
</dbReference>
<protein>
    <recommendedName>
        <fullName evidence="9">Prepilin leader peptidase/N-methyltransferase</fullName>
        <ecNumber evidence="9">2.1.1.-</ecNumber>
        <ecNumber evidence="9">3.4.23.43</ecNumber>
    </recommendedName>
</protein>
<feature type="transmembrane region" description="Helical" evidence="10">
    <location>
        <begin position="223"/>
        <end position="240"/>
    </location>
</feature>
<dbReference type="GO" id="GO:0004190">
    <property type="term" value="F:aspartic-type endopeptidase activity"/>
    <property type="evidence" value="ECO:0007669"/>
    <property type="project" value="UniProtKB-EC"/>
</dbReference>
<evidence type="ECO:0000256" key="1">
    <source>
        <dbReference type="ARBA" id="ARBA00004429"/>
    </source>
</evidence>
<feature type="transmembrane region" description="Helical" evidence="10">
    <location>
        <begin position="6"/>
        <end position="26"/>
    </location>
</feature>
<evidence type="ECO:0000259" key="11">
    <source>
        <dbReference type="Pfam" id="PF01478"/>
    </source>
</evidence>
<dbReference type="AlphaFoldDB" id="A0A7T2LN38"/>
<comment type="similarity">
    <text evidence="2 8">Belongs to the peptidase A24 family.</text>
</comment>
<feature type="transmembrane region" description="Helical" evidence="10">
    <location>
        <begin position="123"/>
        <end position="140"/>
    </location>
</feature>
<evidence type="ECO:0000256" key="9">
    <source>
        <dbReference type="RuleBase" id="RU003794"/>
    </source>
</evidence>
<evidence type="ECO:0000313" key="13">
    <source>
        <dbReference type="EMBL" id="QPQ56186.1"/>
    </source>
</evidence>
<comment type="catalytic activity">
    <reaction evidence="9">
        <text>Typically cleaves a -Gly-|-Phe- bond to release an N-terminal, basic peptide of 5-8 residues from type IV prepilin, and then N-methylates the new N-terminal amino group, the methyl donor being S-adenosyl-L-methionine.</text>
        <dbReference type="EC" id="3.4.23.43"/>
    </reaction>
</comment>
<proteinExistence type="inferred from homology"/>
<keyword evidence="9" id="KW-0808">Transferase</keyword>
<keyword evidence="9" id="KW-0645">Protease</keyword>
<evidence type="ECO:0000259" key="12">
    <source>
        <dbReference type="Pfam" id="PF06750"/>
    </source>
</evidence>
<keyword evidence="9" id="KW-0489">Methyltransferase</keyword>
<evidence type="ECO:0000256" key="6">
    <source>
        <dbReference type="ARBA" id="ARBA00022989"/>
    </source>
</evidence>
<evidence type="ECO:0000256" key="5">
    <source>
        <dbReference type="ARBA" id="ARBA00022692"/>
    </source>
</evidence>
<comment type="subcellular location">
    <subcellularLocation>
        <location evidence="1">Cell inner membrane</location>
        <topology evidence="1">Multi-pass membrane protein</topology>
    </subcellularLocation>
    <subcellularLocation>
        <location evidence="9">Cell membrane</location>
        <topology evidence="9">Multi-pass membrane protein</topology>
    </subcellularLocation>
</comment>
<dbReference type="GO" id="GO:0032259">
    <property type="term" value="P:methylation"/>
    <property type="evidence" value="ECO:0007669"/>
    <property type="project" value="UniProtKB-KW"/>
</dbReference>
<dbReference type="GO" id="GO:0008168">
    <property type="term" value="F:methyltransferase activity"/>
    <property type="evidence" value="ECO:0007669"/>
    <property type="project" value="UniProtKB-KW"/>
</dbReference>
<keyword evidence="6 10" id="KW-1133">Transmembrane helix</keyword>
<dbReference type="Pfam" id="PF01478">
    <property type="entry name" value="Peptidase_A24"/>
    <property type="match status" value="1"/>
</dbReference>
<dbReference type="EC" id="2.1.1.-" evidence="9"/>
<evidence type="ECO:0000256" key="8">
    <source>
        <dbReference type="RuleBase" id="RU003793"/>
    </source>
</evidence>
<dbReference type="Proteomes" id="UP000594873">
    <property type="component" value="Chromosome"/>
</dbReference>
<keyword evidence="7 10" id="KW-0472">Membrane</keyword>
<evidence type="ECO:0000256" key="7">
    <source>
        <dbReference type="ARBA" id="ARBA00023136"/>
    </source>
</evidence>
<feature type="domain" description="Prepilin peptidase A24 N-terminal" evidence="12">
    <location>
        <begin position="8"/>
        <end position="89"/>
    </location>
</feature>
<dbReference type="InterPro" id="IPR050882">
    <property type="entry name" value="Prepilin_peptidase/N-MTase"/>
</dbReference>
<feature type="transmembrane region" description="Helical" evidence="10">
    <location>
        <begin position="147"/>
        <end position="167"/>
    </location>
</feature>
<dbReference type="PRINTS" id="PR00864">
    <property type="entry name" value="PREPILNPTASE"/>
</dbReference>
<name>A0A7T2LN38_9SPHN</name>
<evidence type="ECO:0000256" key="10">
    <source>
        <dbReference type="SAM" id="Phobius"/>
    </source>
</evidence>
<gene>
    <name evidence="13" type="ORF">IC614_01475</name>
</gene>
<dbReference type="InterPro" id="IPR014032">
    <property type="entry name" value="Peptidase_A24A_bac"/>
</dbReference>
<evidence type="ECO:0000256" key="3">
    <source>
        <dbReference type="ARBA" id="ARBA00022475"/>
    </source>
</evidence>
<evidence type="ECO:0000256" key="2">
    <source>
        <dbReference type="ARBA" id="ARBA00005801"/>
    </source>
</evidence>
<comment type="function">
    <text evidence="9">Plays an essential role in type IV pili and type II pseudopili formation by proteolytically removing the leader sequence from substrate proteins and subsequently monomethylating the alpha-amino group of the newly exposed N-terminal phenylalanine.</text>
</comment>
<dbReference type="EMBL" id="CP065592">
    <property type="protein sequence ID" value="QPQ56186.1"/>
    <property type="molecule type" value="Genomic_DNA"/>
</dbReference>
<feature type="domain" description="Prepilin type IV endopeptidase peptidase" evidence="11">
    <location>
        <begin position="101"/>
        <end position="207"/>
    </location>
</feature>
<dbReference type="EC" id="3.4.23.43" evidence="9"/>
<keyword evidence="4" id="KW-0997">Cell inner membrane</keyword>
<dbReference type="InterPro" id="IPR010627">
    <property type="entry name" value="Prepilin_pept_A24_N"/>
</dbReference>
<sequence>MPAIGLAVAGAIAGSFLATILIRWPAGRSVSGGRSQCDGCGRTLDARDLIPLWSYLRARGQCRTCGSRIDPRHPGIEAAAALIGIAAAIAHPLPLAIATAFFGWWLLILAALDAEHQWLPDRLTLPLWMAGLLVALAGIGPPIGDRLTGSAIGFGGLFLLGAAYQIFRGRQGLGGGDPKLLGALGAWLGWQALPFLILIAALLGLIAVALAPLRGTIVDRQTRLPFGTYLALSGWLLWLVRA</sequence>
<reference evidence="13 14" key="1">
    <citation type="submission" date="2020-11" db="EMBL/GenBank/DDBJ databases">
        <title>Genome seq and assembly of Sphingosinicella sp.</title>
        <authorList>
            <person name="Chhetri G."/>
        </authorList>
    </citation>
    <scope>NUCLEOTIDE SEQUENCE [LARGE SCALE GENOMIC DNA]</scope>
    <source>
        <strain evidence="13 14">UDD2</strain>
    </source>
</reference>
<keyword evidence="5 9" id="KW-0812">Transmembrane</keyword>
<keyword evidence="9" id="KW-0511">Multifunctional enzyme</keyword>